<feature type="compositionally biased region" description="Acidic residues" evidence="1">
    <location>
        <begin position="402"/>
        <end position="421"/>
    </location>
</feature>
<evidence type="ECO:0000313" key="2">
    <source>
        <dbReference type="EMBL" id="RLN56228.1"/>
    </source>
</evidence>
<comment type="caution">
    <text evidence="2">The sequence shown here is derived from an EMBL/GenBank/DDBJ whole genome shotgun (WGS) entry which is preliminary data.</text>
</comment>
<organism evidence="2 3">
    <name type="scientific">Phytophthora kernoviae</name>
    <dbReference type="NCBI Taxonomy" id="325452"/>
    <lineage>
        <taxon>Eukaryota</taxon>
        <taxon>Sar</taxon>
        <taxon>Stramenopiles</taxon>
        <taxon>Oomycota</taxon>
        <taxon>Peronosporomycetes</taxon>
        <taxon>Peronosporales</taxon>
        <taxon>Peronosporaceae</taxon>
        <taxon>Phytophthora</taxon>
    </lineage>
</organism>
<evidence type="ECO:0000256" key="1">
    <source>
        <dbReference type="SAM" id="MobiDB-lite"/>
    </source>
</evidence>
<dbReference type="Proteomes" id="UP000277300">
    <property type="component" value="Unassembled WGS sequence"/>
</dbReference>
<accession>A0A3F2RHU7</accession>
<name>A0A3F2RHU7_9STRA</name>
<protein>
    <submittedName>
        <fullName evidence="2">Uncharacterized protein</fullName>
    </submittedName>
</protein>
<dbReference type="AlphaFoldDB" id="A0A3F2RHU7"/>
<feature type="region of interest" description="Disordered" evidence="1">
    <location>
        <begin position="397"/>
        <end position="457"/>
    </location>
</feature>
<feature type="region of interest" description="Disordered" evidence="1">
    <location>
        <begin position="259"/>
        <end position="298"/>
    </location>
</feature>
<sequence>MLSEDRQTVALELFNGHLMMVGSPDGQVRVQSLEKLQIPQVKGYKDRAIFTMLDLVDVRSAGSIRYGDSVWLQLSVGPGDVTWEQGGVLGAKVREAPQLKALGLMDDDAIRNNVQAPAIVGYPIPVTAYLPKSRDEADLQVDEIQSRLRNKSAKILGKWTIRSAVYQRRKQKDNFVYNNDEVYLEQDWFYLGADSDAGIAVLRQLPPAVAGKDVKPGEYVVERRGAWKMRLLDSSSGSAGLSLAQQQMERLLLRAKSQIKQSQRMRAGQTKDGLEPWASKDTTRHVGTETSTDAGNSIFTSSQHSYAEALNERVLQLFAKEDATMIGIIKYKENEVYQALAAEAQERAGISPAAAHFRDRFKHVNVLMQMHKKNQEAQQDGISGHFQKLRADLYSNNNTESFIDDDGDSEDDDYSDSDDSVDQSSLPQQDTGTHSPELIKPSEDKTPPDPDRLFPTPKELQMLTPLDTKAALALYVQNRTAMAEMMDGYAELVDSQIIPALQSALSSRNRGALLETLDFIARASEFVCARRVQVFVAKLLHAVAASNVGDFVSFQKEFDDVVTELQGATNFIRFFRQKRATRKTKAK</sequence>
<evidence type="ECO:0000313" key="3">
    <source>
        <dbReference type="Proteomes" id="UP000277300"/>
    </source>
</evidence>
<feature type="compositionally biased region" description="Basic and acidic residues" evidence="1">
    <location>
        <begin position="440"/>
        <end position="452"/>
    </location>
</feature>
<dbReference type="OrthoDB" id="197011at2759"/>
<feature type="compositionally biased region" description="Polar residues" evidence="1">
    <location>
        <begin position="288"/>
        <end position="298"/>
    </location>
</feature>
<gene>
    <name evidence="2" type="ORF">BBP00_00008101</name>
</gene>
<reference evidence="2 3" key="1">
    <citation type="submission" date="2018-07" db="EMBL/GenBank/DDBJ databases">
        <title>Genome sequencing of oomycete isolates from Chile give support for New Zealand origin for Phytophthora kernoviae and make available the first Nothophytophthora sp. genome.</title>
        <authorList>
            <person name="Studholme D.J."/>
            <person name="Sanfuentes E."/>
            <person name="Panda P."/>
            <person name="Hill R."/>
            <person name="Sambles C."/>
            <person name="Grant M."/>
            <person name="Williams N.M."/>
            <person name="Mcdougal R.L."/>
        </authorList>
    </citation>
    <scope>NUCLEOTIDE SEQUENCE [LARGE SCALE GENOMIC DNA]</scope>
    <source>
        <strain evidence="2">Chile6</strain>
    </source>
</reference>
<proteinExistence type="predicted"/>
<dbReference type="EMBL" id="MBDO02000378">
    <property type="protein sequence ID" value="RLN56228.1"/>
    <property type="molecule type" value="Genomic_DNA"/>
</dbReference>